<protein>
    <recommendedName>
        <fullName evidence="5">60 kDa chaperonin</fullName>
    </recommendedName>
</protein>
<evidence type="ECO:0000313" key="7">
    <source>
        <dbReference type="Proteomes" id="UP000019433"/>
    </source>
</evidence>
<dbReference type="HOGENOM" id="CLU_016503_3_0_0"/>
<comment type="subunit">
    <text evidence="5">Forms a cylinder of 14 subunits composed of two heptameric rings stacked back-to-back. Interacts with the co-chaperonin GroES.</text>
</comment>
<evidence type="ECO:0000256" key="1">
    <source>
        <dbReference type="ARBA" id="ARBA00006607"/>
    </source>
</evidence>
<accession>W8JH20</accession>
<keyword evidence="3" id="KW-0413">Isomerase</keyword>
<proteinExistence type="inferred from homology"/>
<evidence type="ECO:0000313" key="6">
    <source>
        <dbReference type="EMBL" id="AHK63500.1"/>
    </source>
</evidence>
<dbReference type="PANTHER" id="PTHR45633">
    <property type="entry name" value="60 KDA HEAT SHOCK PROTEIN, MITOCHONDRIAL"/>
    <property type="match status" value="1"/>
</dbReference>
<name>W8JH20_9CHLA</name>
<dbReference type="STRING" id="1229831.M832_06370"/>
<dbReference type="AlphaFoldDB" id="W8JH20"/>
<dbReference type="InterPro" id="IPR027409">
    <property type="entry name" value="GroEL-like_apical_dom_sf"/>
</dbReference>
<dbReference type="Gene3D" id="1.10.560.10">
    <property type="entry name" value="GroEL-like equatorial domain"/>
    <property type="match status" value="1"/>
</dbReference>
<keyword evidence="2" id="KW-0143">Chaperone</keyword>
<dbReference type="GO" id="GO:0042026">
    <property type="term" value="P:protein refolding"/>
    <property type="evidence" value="ECO:0007669"/>
    <property type="project" value="InterPro"/>
</dbReference>
<dbReference type="SUPFAM" id="SSF52029">
    <property type="entry name" value="GroEL apical domain-like"/>
    <property type="match status" value="1"/>
</dbReference>
<comment type="function">
    <text evidence="5">Together with its co-chaperonin GroES, plays an essential role in assisting protein folding. The GroEL-GroES system forms a nano-cage that allows encapsulation of the non-native substrate proteins and provides a physical environment optimized to promote and accelerate protein folding.</text>
</comment>
<dbReference type="GO" id="GO:0005524">
    <property type="term" value="F:ATP binding"/>
    <property type="evidence" value="ECO:0007669"/>
    <property type="project" value="InterPro"/>
</dbReference>
<gene>
    <name evidence="6" type="ORF">M832_06370</name>
</gene>
<evidence type="ECO:0000256" key="4">
    <source>
        <dbReference type="RuleBase" id="RU000418"/>
    </source>
</evidence>
<dbReference type="NCBIfam" id="NF038369">
    <property type="entry name" value="GroEL3_Chlamy"/>
    <property type="match status" value="1"/>
</dbReference>
<dbReference type="SUPFAM" id="SSF48592">
    <property type="entry name" value="GroEL equatorial domain-like"/>
    <property type="match status" value="1"/>
</dbReference>
<evidence type="ECO:0000256" key="3">
    <source>
        <dbReference type="ARBA" id="ARBA00023235"/>
    </source>
</evidence>
<dbReference type="InterPro" id="IPR027413">
    <property type="entry name" value="GROEL-like_equatorial_sf"/>
</dbReference>
<dbReference type="PATRIC" id="fig|1229831.3.peg.646"/>
<dbReference type="eggNOG" id="COG0459">
    <property type="taxonomic scope" value="Bacteria"/>
</dbReference>
<dbReference type="GO" id="GO:0016853">
    <property type="term" value="F:isomerase activity"/>
    <property type="evidence" value="ECO:0007669"/>
    <property type="project" value="UniProtKB-KW"/>
</dbReference>
<organism evidence="6 7">
    <name type="scientific">Chlamydia avium 10DC88</name>
    <dbReference type="NCBI Taxonomy" id="1229831"/>
    <lineage>
        <taxon>Bacteria</taxon>
        <taxon>Pseudomonadati</taxon>
        <taxon>Chlamydiota</taxon>
        <taxon>Chlamydiia</taxon>
        <taxon>Chlamydiales</taxon>
        <taxon>Chlamydiaceae</taxon>
        <taxon>Chlamydia/Chlamydophila group</taxon>
        <taxon>Chlamydia</taxon>
    </lineage>
</organism>
<evidence type="ECO:0000256" key="2">
    <source>
        <dbReference type="ARBA" id="ARBA00023186"/>
    </source>
</evidence>
<evidence type="ECO:0000256" key="5">
    <source>
        <dbReference type="RuleBase" id="RU000419"/>
    </source>
</evidence>
<dbReference type="Proteomes" id="UP000019433">
    <property type="component" value="Chromosome"/>
</dbReference>
<dbReference type="Gene3D" id="3.50.7.10">
    <property type="entry name" value="GroEL"/>
    <property type="match status" value="1"/>
</dbReference>
<reference evidence="6 7" key="1">
    <citation type="journal article" date="2014" name="Syst. Appl. Microbiol.">
        <title>Evidence for the existence of two new members of the family Chlamydiaceae and proposal of Chlamydia avium sp. nov. and Chlamydia gallinacea sp. nov.</title>
        <authorList>
            <person name="Sachse K."/>
            <person name="Laroucau K."/>
            <person name="Riege K."/>
            <person name="Wehner S."/>
            <person name="Dilcher M."/>
            <person name="Creasy H.H."/>
            <person name="Weidmann M."/>
            <person name="Myers G."/>
            <person name="Vorimore F."/>
            <person name="Vicari N."/>
            <person name="Magnino S."/>
            <person name="Liebler-Tenorio E."/>
            <person name="Ruettger A."/>
            <person name="Bavoil P.M."/>
            <person name="Hufert F.T."/>
            <person name="Rossello-Mora R."/>
            <person name="Marz M."/>
        </authorList>
    </citation>
    <scope>NUCLEOTIDE SEQUENCE [LARGE SCALE GENOMIC DNA]</scope>
    <source>
        <strain evidence="6 7">10DC88</strain>
    </source>
</reference>
<dbReference type="Gene3D" id="3.30.260.10">
    <property type="entry name" value="TCP-1-like chaperonin intermediate domain"/>
    <property type="match status" value="1"/>
</dbReference>
<dbReference type="InterPro" id="IPR027410">
    <property type="entry name" value="TCP-1-like_intermed_sf"/>
</dbReference>
<dbReference type="EMBL" id="CP006571">
    <property type="protein sequence ID" value="AHK63500.1"/>
    <property type="molecule type" value="Genomic_DNA"/>
</dbReference>
<dbReference type="GO" id="GO:0140662">
    <property type="term" value="F:ATP-dependent protein folding chaperone"/>
    <property type="evidence" value="ECO:0007669"/>
    <property type="project" value="InterPro"/>
</dbReference>
<dbReference type="InterPro" id="IPR001844">
    <property type="entry name" value="Cpn60/GroEL"/>
</dbReference>
<dbReference type="PRINTS" id="PR00298">
    <property type="entry name" value="CHAPERONIN60"/>
</dbReference>
<comment type="similarity">
    <text evidence="1 4">Belongs to the chaperonin (HSP60) family.</text>
</comment>
<dbReference type="KEGG" id="cav:M832_06370"/>
<dbReference type="InterPro" id="IPR002423">
    <property type="entry name" value="Cpn60/GroEL/TCP-1"/>
</dbReference>
<dbReference type="Pfam" id="PF00118">
    <property type="entry name" value="Cpn60_TCP1"/>
    <property type="match status" value="1"/>
</dbReference>
<sequence>MWKFPKNFWRLSMFDKEKFLYNSDKKLFLGVDKVFHLLKDHYGPNSSHSLENSSYSLLSKTVLSDPYENIGVDFVKSLSNKIYKKYNDGITTAVLLLHSFLKNSYCLCDQEISPYRLSIALKKMGDILLSALRNQSLPLKDKTKAKNIVFSALPDLEIATEISEAFSQVGSEGFISVSHRESTSMYITQGLYVPYGYVSPHFLVQSLPCSFTLSQPRVFVTDKDISTILHFLPLFQELQEHQEHLLLVCKDIDPDVLSTLTLNKLEKLLHIVVVCIPSTSSEENSFFEDISLFTGTNVFSHSTSPMGPIPERSSLGSCDFVEISEKHTMFMHDNGVSECLKLKIHQLDEEIRTNSCQNKKVKLIQRKRRLQSSVAILPIKETLSFSYSIALSTLTSAIESGYIPGGGAGIFYAALQLNNEKELSEEEKAAKTILQTSALILIEQLANTAQLDGAAIIDKLITLATPSLGINVLSKQIEDLIASGVLDPLGKTEDIFSFALETAITILSTKGVIHAPL</sequence>